<evidence type="ECO:0000313" key="3">
    <source>
        <dbReference type="EMBL" id="GBD55369.1"/>
    </source>
</evidence>
<proteinExistence type="predicted"/>
<dbReference type="AlphaFoldDB" id="A0A9P2YPW7"/>
<feature type="domain" description="Putative restriction endonuclease" evidence="2">
    <location>
        <begin position="17"/>
        <end position="66"/>
    </location>
</feature>
<gene>
    <name evidence="3" type="ORF">BGM30_44620</name>
</gene>
<evidence type="ECO:0000313" key="4">
    <source>
        <dbReference type="Proteomes" id="UP000236321"/>
    </source>
</evidence>
<protein>
    <recommendedName>
        <fullName evidence="2">Putative restriction endonuclease domain-containing protein</fullName>
    </recommendedName>
</protein>
<sequence>MITFARDLINPHYPYGKWYFYERILQVPVYIIFQPQSGELEVYRLVSGKYELQKADEDHRYWRAEIGLFLGVWQGKKAAVTAHWLRWWDQSGNLLLWGSERIEQTEQRAEQAERRAEGEKARADRLAAQLKARGIDLEAE</sequence>
<organism evidence="3 4">
    <name type="scientific">Microcystis aeruginosa NIES-298</name>
    <dbReference type="NCBI Taxonomy" id="449468"/>
    <lineage>
        <taxon>Bacteria</taxon>
        <taxon>Bacillati</taxon>
        <taxon>Cyanobacteriota</taxon>
        <taxon>Cyanophyceae</taxon>
        <taxon>Oscillatoriophycideae</taxon>
        <taxon>Chroococcales</taxon>
        <taxon>Microcystaceae</taxon>
        <taxon>Microcystis</taxon>
    </lineage>
</organism>
<evidence type="ECO:0000256" key="1">
    <source>
        <dbReference type="SAM" id="Coils"/>
    </source>
</evidence>
<comment type="caution">
    <text evidence="3">The sequence shown here is derived from an EMBL/GenBank/DDBJ whole genome shotgun (WGS) entry which is preliminary data.</text>
</comment>
<evidence type="ECO:0000259" key="2">
    <source>
        <dbReference type="Pfam" id="PF05685"/>
    </source>
</evidence>
<reference evidence="4" key="1">
    <citation type="submission" date="2017-12" db="EMBL/GenBank/DDBJ databases">
        <title>Improved Draft Genome Sequence of Microcystis aeruginosa NIES-298, a Microcystin-Producing Cyanobacterium from Lake Kasumigaura, Japan.</title>
        <authorList>
            <person name="Yamaguchi H."/>
            <person name="Suzuki S."/>
            <person name="Kawachi M."/>
        </authorList>
    </citation>
    <scope>NUCLEOTIDE SEQUENCE [LARGE SCALE GENOMIC DNA]</scope>
    <source>
        <strain evidence="4">NIES-298</strain>
    </source>
</reference>
<dbReference type="Pfam" id="PF05685">
    <property type="entry name" value="Uma2"/>
    <property type="match status" value="1"/>
</dbReference>
<dbReference type="Proteomes" id="UP000236321">
    <property type="component" value="Unassembled WGS sequence"/>
</dbReference>
<dbReference type="PANTHER" id="PTHR33352:SF3">
    <property type="entry name" value="SLR1612 PROTEIN"/>
    <property type="match status" value="1"/>
</dbReference>
<dbReference type="EMBL" id="BEYQ01000021">
    <property type="protein sequence ID" value="GBD55369.1"/>
    <property type="molecule type" value="Genomic_DNA"/>
</dbReference>
<keyword evidence="1" id="KW-0175">Coiled coil</keyword>
<accession>A0A9P2YPW7</accession>
<name>A0A9P2YPW7_MICAE</name>
<feature type="coiled-coil region" evidence="1">
    <location>
        <begin position="99"/>
        <end position="133"/>
    </location>
</feature>
<dbReference type="InterPro" id="IPR008538">
    <property type="entry name" value="Uma2"/>
</dbReference>
<dbReference type="PANTHER" id="PTHR33352">
    <property type="entry name" value="SLR1095 PROTEIN"/>
    <property type="match status" value="1"/>
</dbReference>